<dbReference type="EMBL" id="JAUQTB010000001">
    <property type="protein sequence ID" value="MDO7905354.1"/>
    <property type="molecule type" value="Genomic_DNA"/>
</dbReference>
<dbReference type="Proteomes" id="UP001240171">
    <property type="component" value="Unassembled WGS sequence"/>
</dbReference>
<name>A0ABT9C7W9_9BACL</name>
<keyword evidence="2" id="KW-1185">Reference proteome</keyword>
<evidence type="ECO:0008006" key="3">
    <source>
        <dbReference type="Google" id="ProtNLM"/>
    </source>
</evidence>
<reference evidence="1 2" key="1">
    <citation type="submission" date="2023-07" db="EMBL/GenBank/DDBJ databases">
        <title>Paenibacillus sp. JX-17 nov. isolated from soil.</title>
        <authorList>
            <person name="Wan Y."/>
            <person name="Liu B."/>
        </authorList>
    </citation>
    <scope>NUCLEOTIDE SEQUENCE [LARGE SCALE GENOMIC DNA]</scope>
    <source>
        <strain evidence="1 2">JX-17</strain>
    </source>
</reference>
<evidence type="ECO:0000313" key="1">
    <source>
        <dbReference type="EMBL" id="MDO7905354.1"/>
    </source>
</evidence>
<sequence length="342" mass="40549">MVDMMYLVYRMTKKEYNSVFNSIQSYLKRYISMSQLRKDRYDKNAYITNAFSKYGFQEIRLRSASYGYCSIEVRLRPKLTIDKDGYYSVTKLSEFQEVQNVFNFVFKDILSLKVPDFFYWTAKRIEAAVDIRLPEQLIPKYLILFKRGYIPDYFLENDITKKYLSSQNNFYLKSENKTVNWYNRYETLLKKEKESGKKFNDFTLTKGLFRFETQVRDGNENVMDILNQQRLKNEVMKFYNLIVGKGDYHSFARAEQIISQSKHNSRNRQGLINMLKMIGHCGGVAKAKKCYVNGQNAKGYTNKFGKTIKKLRDLNINPVLIPEEWGVDFIENPFAKIEKVFE</sequence>
<dbReference type="RefSeq" id="WP_305022524.1">
    <property type="nucleotide sequence ID" value="NZ_JAUQTB010000001.1"/>
</dbReference>
<proteinExistence type="predicted"/>
<accession>A0ABT9C7W9</accession>
<protein>
    <recommendedName>
        <fullName evidence="3">Replication-associated protein G2P N-terminal domain-containing protein</fullName>
    </recommendedName>
</protein>
<organism evidence="1 2">
    <name type="scientific">Paenibacillus lacisoli</name>
    <dbReference type="NCBI Taxonomy" id="3064525"/>
    <lineage>
        <taxon>Bacteria</taxon>
        <taxon>Bacillati</taxon>
        <taxon>Bacillota</taxon>
        <taxon>Bacilli</taxon>
        <taxon>Bacillales</taxon>
        <taxon>Paenibacillaceae</taxon>
        <taxon>Paenibacillus</taxon>
    </lineage>
</organism>
<comment type="caution">
    <text evidence="1">The sequence shown here is derived from an EMBL/GenBank/DDBJ whole genome shotgun (WGS) entry which is preliminary data.</text>
</comment>
<evidence type="ECO:0000313" key="2">
    <source>
        <dbReference type="Proteomes" id="UP001240171"/>
    </source>
</evidence>
<gene>
    <name evidence="1" type="ORF">Q5741_02870</name>
</gene>